<name>A0A5E6MHU3_9BACT</name>
<comment type="pathway">
    <text evidence="3 8">Carbohydrate biosynthesis; 3-deoxy-D-manno-octulosonate biosynthesis; 3-deoxy-D-manno-octulosonate from D-ribulose 5-phosphate: step 2/3.</text>
</comment>
<comment type="pathway">
    <text evidence="2">Bacterial outer membrane biogenesis; lipopolysaccharide biosynthesis.</text>
</comment>
<dbReference type="NCBIfam" id="NF003543">
    <property type="entry name" value="PRK05198.1"/>
    <property type="match status" value="1"/>
</dbReference>
<dbReference type="Pfam" id="PF00793">
    <property type="entry name" value="DAHP_synth_1"/>
    <property type="match status" value="1"/>
</dbReference>
<keyword evidence="6 8" id="KW-0808">Transferase</keyword>
<feature type="domain" description="DAHP synthetase I/KDSA" evidence="9">
    <location>
        <begin position="7"/>
        <end position="258"/>
    </location>
</feature>
<comment type="subcellular location">
    <subcellularLocation>
        <location evidence="1 8">Cytoplasm</location>
    </subcellularLocation>
</comment>
<proteinExistence type="inferred from homology"/>
<dbReference type="GO" id="GO:0008676">
    <property type="term" value="F:3-deoxy-8-phosphooctulonate synthase activity"/>
    <property type="evidence" value="ECO:0007669"/>
    <property type="project" value="UniProtKB-UniRule"/>
</dbReference>
<comment type="similarity">
    <text evidence="4 8">Belongs to the KdsA family.</text>
</comment>
<reference evidence="10 11" key="1">
    <citation type="submission" date="2019-09" db="EMBL/GenBank/DDBJ databases">
        <authorList>
            <person name="Cremers G."/>
        </authorList>
    </citation>
    <scope>NUCLEOTIDE SEQUENCE [LARGE SCALE GENOMIC DNA]</scope>
    <source>
        <strain evidence="10">4A</strain>
    </source>
</reference>
<keyword evidence="11" id="KW-1185">Reference proteome</keyword>
<evidence type="ECO:0000256" key="3">
    <source>
        <dbReference type="ARBA" id="ARBA00004845"/>
    </source>
</evidence>
<evidence type="ECO:0000256" key="8">
    <source>
        <dbReference type="HAMAP-Rule" id="MF_00056"/>
    </source>
</evidence>
<dbReference type="InterPro" id="IPR013785">
    <property type="entry name" value="Aldolase_TIM"/>
</dbReference>
<sequence>MFQESSSFFLIAGPCVLESEELAIRIASRLQEVASRLGLSFCFKASFDKANRSSIGSYRGPGLEGGLEILGRIRERLGVPVTTDVHESSQAVPVAEVADLLQIPAFLSRQTDLLLAAAATGRPINVKKGQFLAASDMDRIAEKLRSGGCQSFFFTERGTSFGYHDLVVDMRNLVQMRRRGYRVIFDATHSVQRPSALGSASGGDRDLAFPLARAAVAVGIDGLFLETHPSPEESPSDGATMIPLAQVSSLLEKLLEIHAAAKDGKSA</sequence>
<keyword evidence="8" id="KW-0448">Lipopolysaccharide biosynthesis</keyword>
<evidence type="ECO:0000313" key="10">
    <source>
        <dbReference type="EMBL" id="VVM07887.1"/>
    </source>
</evidence>
<evidence type="ECO:0000256" key="6">
    <source>
        <dbReference type="ARBA" id="ARBA00022679"/>
    </source>
</evidence>
<dbReference type="InterPro" id="IPR006218">
    <property type="entry name" value="DAHP1/KDSA"/>
</dbReference>
<evidence type="ECO:0000256" key="4">
    <source>
        <dbReference type="ARBA" id="ARBA00010499"/>
    </source>
</evidence>
<dbReference type="UniPathway" id="UPA00030"/>
<protein>
    <recommendedName>
        <fullName evidence="8">2-dehydro-3-deoxyphosphooctonate aldolase</fullName>
        <ecNumber evidence="8">2.5.1.55</ecNumber>
    </recommendedName>
    <alternativeName>
        <fullName evidence="8">3-deoxy-D-manno-octulosonic acid 8-phosphate synthase</fullName>
    </alternativeName>
    <alternativeName>
        <fullName evidence="8">KDO-8-phosphate synthase</fullName>
        <shortName evidence="8">KDO 8-P synthase</shortName>
        <shortName evidence="8">KDOPS</shortName>
    </alternativeName>
    <alternativeName>
        <fullName evidence="8">Phospho-2-dehydro-3-deoxyoctonate aldolase</fullName>
    </alternativeName>
</protein>
<dbReference type="SUPFAM" id="SSF51569">
    <property type="entry name" value="Aldolase"/>
    <property type="match status" value="1"/>
</dbReference>
<dbReference type="Proteomes" id="UP000334923">
    <property type="component" value="Unassembled WGS sequence"/>
</dbReference>
<dbReference type="HAMAP" id="MF_00056">
    <property type="entry name" value="KDO8P_synth"/>
    <property type="match status" value="1"/>
</dbReference>
<dbReference type="PANTHER" id="PTHR21057">
    <property type="entry name" value="PHOSPHO-2-DEHYDRO-3-DEOXYHEPTONATE ALDOLASE"/>
    <property type="match status" value="1"/>
</dbReference>
<evidence type="ECO:0000256" key="2">
    <source>
        <dbReference type="ARBA" id="ARBA00004756"/>
    </source>
</evidence>
<evidence type="ECO:0000256" key="5">
    <source>
        <dbReference type="ARBA" id="ARBA00022490"/>
    </source>
</evidence>
<dbReference type="Gene3D" id="3.20.20.70">
    <property type="entry name" value="Aldolase class I"/>
    <property type="match status" value="1"/>
</dbReference>
<dbReference type="OrthoDB" id="9780456at2"/>
<dbReference type="GO" id="GO:0019294">
    <property type="term" value="P:keto-3-deoxy-D-manno-octulosonic acid biosynthetic process"/>
    <property type="evidence" value="ECO:0007669"/>
    <property type="project" value="UniProtKB-UniRule"/>
</dbReference>
<dbReference type="GO" id="GO:0005737">
    <property type="term" value="C:cytoplasm"/>
    <property type="evidence" value="ECO:0007669"/>
    <property type="project" value="UniProtKB-SubCell"/>
</dbReference>
<accession>A0A5E6MHU3</accession>
<dbReference type="EC" id="2.5.1.55" evidence="8"/>
<dbReference type="NCBIfam" id="TIGR01362">
    <property type="entry name" value="KDO8P_synth"/>
    <property type="match status" value="1"/>
</dbReference>
<dbReference type="InterPro" id="IPR006269">
    <property type="entry name" value="KDO8P_synthase"/>
</dbReference>
<comment type="catalytic activity">
    <reaction evidence="7 8">
        <text>D-arabinose 5-phosphate + phosphoenolpyruvate + H2O = 3-deoxy-alpha-D-manno-2-octulosonate-8-phosphate + phosphate</text>
        <dbReference type="Rhea" id="RHEA:14053"/>
        <dbReference type="ChEBI" id="CHEBI:15377"/>
        <dbReference type="ChEBI" id="CHEBI:43474"/>
        <dbReference type="ChEBI" id="CHEBI:57693"/>
        <dbReference type="ChEBI" id="CHEBI:58702"/>
        <dbReference type="ChEBI" id="CHEBI:85985"/>
        <dbReference type="EC" id="2.5.1.55"/>
    </reaction>
</comment>
<evidence type="ECO:0000256" key="7">
    <source>
        <dbReference type="ARBA" id="ARBA00049112"/>
    </source>
</evidence>
<gene>
    <name evidence="8 10" type="primary">kdsA</name>
    <name evidence="10" type="ORF">MAMT_01980</name>
</gene>
<evidence type="ECO:0000256" key="1">
    <source>
        <dbReference type="ARBA" id="ARBA00004496"/>
    </source>
</evidence>
<dbReference type="RefSeq" id="WP_142660815.1">
    <property type="nucleotide sequence ID" value="NZ_CABFVA020000114.1"/>
</dbReference>
<organism evidence="10 11">
    <name type="scientific">Methylacidimicrobium tartarophylax</name>
    <dbReference type="NCBI Taxonomy" id="1041768"/>
    <lineage>
        <taxon>Bacteria</taxon>
        <taxon>Pseudomonadati</taxon>
        <taxon>Verrucomicrobiota</taxon>
        <taxon>Methylacidimicrobium</taxon>
    </lineage>
</organism>
<evidence type="ECO:0000259" key="9">
    <source>
        <dbReference type="Pfam" id="PF00793"/>
    </source>
</evidence>
<dbReference type="AlphaFoldDB" id="A0A5E6MHU3"/>
<keyword evidence="5 8" id="KW-0963">Cytoplasm</keyword>
<dbReference type="UniPathway" id="UPA00357">
    <property type="reaction ID" value="UER00474"/>
</dbReference>
<evidence type="ECO:0000313" key="11">
    <source>
        <dbReference type="Proteomes" id="UP000334923"/>
    </source>
</evidence>
<dbReference type="EMBL" id="CABFVA020000114">
    <property type="protein sequence ID" value="VVM07887.1"/>
    <property type="molecule type" value="Genomic_DNA"/>
</dbReference>